<dbReference type="GO" id="GO:0009986">
    <property type="term" value="C:cell surface"/>
    <property type="evidence" value="ECO:0007669"/>
    <property type="project" value="InterPro"/>
</dbReference>
<gene>
    <name evidence="5" type="ORF">GPUH_LOCUS5327</name>
</gene>
<evidence type="ECO:0000256" key="2">
    <source>
        <dbReference type="ARBA" id="ARBA00010112"/>
    </source>
</evidence>
<keyword evidence="4" id="KW-0732">Signal</keyword>
<dbReference type="InterPro" id="IPR001534">
    <property type="entry name" value="Transthyretin-like"/>
</dbReference>
<dbReference type="GO" id="GO:0005576">
    <property type="term" value="C:extracellular region"/>
    <property type="evidence" value="ECO:0007669"/>
    <property type="project" value="UniProtKB-SubCell"/>
</dbReference>
<comment type="similarity">
    <text evidence="2">Belongs to the nematode transthyretin-like family.</text>
</comment>
<dbReference type="OrthoDB" id="5827029at2759"/>
<evidence type="ECO:0000313" key="5">
    <source>
        <dbReference type="EMBL" id="VDK50243.1"/>
    </source>
</evidence>
<reference evidence="7" key="1">
    <citation type="submission" date="2016-06" db="UniProtKB">
        <authorList>
            <consortium name="WormBaseParasite"/>
        </authorList>
    </citation>
    <scope>IDENTIFICATION</scope>
</reference>
<protein>
    <submittedName>
        <fullName evidence="7">Transthyretin-like family protein</fullName>
    </submittedName>
</protein>
<evidence type="ECO:0000256" key="3">
    <source>
        <dbReference type="ARBA" id="ARBA00022525"/>
    </source>
</evidence>
<sequence>MPAIVCVPRSGGAEISQTIAVRGQVKCGFRNVINTKVKLGINIRTAEEQILAIAKTNTTGWFELKASVISVAHSIKPFFKIYVDRINGFKVRHRTVLCVLP</sequence>
<proteinExistence type="inferred from homology"/>
<reference evidence="5 6" key="2">
    <citation type="submission" date="2018-11" db="EMBL/GenBank/DDBJ databases">
        <authorList>
            <consortium name="Pathogen Informatics"/>
        </authorList>
    </citation>
    <scope>NUCLEOTIDE SEQUENCE [LARGE SCALE GENOMIC DNA]</scope>
</reference>
<accession>A0A183D9D6</accession>
<evidence type="ECO:0000256" key="4">
    <source>
        <dbReference type="ARBA" id="ARBA00022729"/>
    </source>
</evidence>
<organism evidence="7">
    <name type="scientific">Gongylonema pulchrum</name>
    <dbReference type="NCBI Taxonomy" id="637853"/>
    <lineage>
        <taxon>Eukaryota</taxon>
        <taxon>Metazoa</taxon>
        <taxon>Ecdysozoa</taxon>
        <taxon>Nematoda</taxon>
        <taxon>Chromadorea</taxon>
        <taxon>Rhabditida</taxon>
        <taxon>Spirurina</taxon>
        <taxon>Spiruromorpha</taxon>
        <taxon>Spiruroidea</taxon>
        <taxon>Gongylonematidae</taxon>
        <taxon>Gongylonema</taxon>
    </lineage>
</organism>
<keyword evidence="3" id="KW-0964">Secreted</keyword>
<dbReference type="InterPro" id="IPR038479">
    <property type="entry name" value="Transthyretin-like_sf"/>
</dbReference>
<evidence type="ECO:0000313" key="6">
    <source>
        <dbReference type="Proteomes" id="UP000271098"/>
    </source>
</evidence>
<keyword evidence="6" id="KW-1185">Reference proteome</keyword>
<dbReference type="Gene3D" id="2.60.40.3330">
    <property type="match status" value="1"/>
</dbReference>
<dbReference type="Proteomes" id="UP000271098">
    <property type="component" value="Unassembled WGS sequence"/>
</dbReference>
<dbReference type="Pfam" id="PF01060">
    <property type="entry name" value="TTR-52"/>
    <property type="match status" value="1"/>
</dbReference>
<dbReference type="AlphaFoldDB" id="A0A183D9D6"/>
<comment type="subcellular location">
    <subcellularLocation>
        <location evidence="1">Secreted</location>
    </subcellularLocation>
</comment>
<dbReference type="WBParaSite" id="GPUH_0000533401-mRNA-1">
    <property type="protein sequence ID" value="GPUH_0000533401-mRNA-1"/>
    <property type="gene ID" value="GPUH_0000533401"/>
</dbReference>
<name>A0A183D9D6_9BILA</name>
<evidence type="ECO:0000313" key="7">
    <source>
        <dbReference type="WBParaSite" id="GPUH_0000533401-mRNA-1"/>
    </source>
</evidence>
<dbReference type="EMBL" id="UYRT01011141">
    <property type="protein sequence ID" value="VDK50243.1"/>
    <property type="molecule type" value="Genomic_DNA"/>
</dbReference>
<evidence type="ECO:0000256" key="1">
    <source>
        <dbReference type="ARBA" id="ARBA00004613"/>
    </source>
</evidence>